<proteinExistence type="predicted"/>
<dbReference type="EMBL" id="IACK01096981">
    <property type="protein sequence ID" value="LAA82557.1"/>
    <property type="molecule type" value="Transcribed_RNA"/>
</dbReference>
<evidence type="ECO:0008006" key="2">
    <source>
        <dbReference type="Google" id="ProtNLM"/>
    </source>
</evidence>
<dbReference type="PANTHER" id="PTHR11439:SF467">
    <property type="entry name" value="INTEGRASE CATALYTIC DOMAIN-CONTAINING PROTEIN"/>
    <property type="match status" value="1"/>
</dbReference>
<dbReference type="AlphaFoldDB" id="A0A2D4IEA3"/>
<reference evidence="1" key="1">
    <citation type="submission" date="2017-07" db="EMBL/GenBank/DDBJ databases">
        <authorList>
            <person name="Mikheyev A."/>
            <person name="Grau M."/>
        </authorList>
    </citation>
    <scope>NUCLEOTIDE SEQUENCE</scope>
    <source>
        <tissue evidence="1">Venom_gland</tissue>
    </source>
</reference>
<dbReference type="PANTHER" id="PTHR11439">
    <property type="entry name" value="GAG-POL-RELATED RETROTRANSPOSON"/>
    <property type="match status" value="1"/>
</dbReference>
<name>A0A2D4IEA3_MICLE</name>
<accession>A0A2D4IEA3</accession>
<reference evidence="1" key="2">
    <citation type="submission" date="2017-11" db="EMBL/GenBank/DDBJ databases">
        <title>Coralsnake Venomics: Analyses of Venom Gland Transcriptomes and Proteomes of Six Brazilian Taxa.</title>
        <authorList>
            <person name="Aird S.D."/>
            <person name="Jorge da Silva N."/>
            <person name="Qiu L."/>
            <person name="Villar-Briones A."/>
            <person name="Aparecida-Saddi V."/>
            <person name="Campos-Telles M.P."/>
            <person name="Grau M."/>
            <person name="Mikheyev A.S."/>
        </authorList>
    </citation>
    <scope>NUCLEOTIDE SEQUENCE</scope>
    <source>
        <tissue evidence="1">Venom_gland</tissue>
    </source>
</reference>
<protein>
    <recommendedName>
        <fullName evidence="2">Reverse transcriptase Ty1/copia-type domain-containing protein</fullName>
    </recommendedName>
</protein>
<organism evidence="1">
    <name type="scientific">Micrurus lemniscatus lemniscatus</name>
    <dbReference type="NCBI Taxonomy" id="129467"/>
    <lineage>
        <taxon>Eukaryota</taxon>
        <taxon>Metazoa</taxon>
        <taxon>Chordata</taxon>
        <taxon>Craniata</taxon>
        <taxon>Vertebrata</taxon>
        <taxon>Euteleostomi</taxon>
        <taxon>Lepidosauria</taxon>
        <taxon>Squamata</taxon>
        <taxon>Bifurcata</taxon>
        <taxon>Unidentata</taxon>
        <taxon>Episquamata</taxon>
        <taxon>Toxicofera</taxon>
        <taxon>Serpentes</taxon>
        <taxon>Colubroidea</taxon>
        <taxon>Elapidae</taxon>
        <taxon>Elapinae</taxon>
        <taxon>Micrurus</taxon>
    </lineage>
</organism>
<sequence length="119" mass="13301">MLYLSRWSRPDIACAVSILSCFTAASTQLHWMGVKRILGYLKGTVNLGLQIQVSEELKLKYYVDSDYANDEKTKKSNSGIIILFGGALIGWKSRKQTIVAIFTAEAKFIALFELCSEIT</sequence>
<evidence type="ECO:0000313" key="1">
    <source>
        <dbReference type="EMBL" id="LAA82557.1"/>
    </source>
</evidence>
<dbReference type="CDD" id="cd09272">
    <property type="entry name" value="RNase_HI_RT_Ty1"/>
    <property type="match status" value="1"/>
</dbReference>